<dbReference type="Pfam" id="PF21332">
    <property type="entry name" value="AmiR_N"/>
    <property type="match status" value="1"/>
</dbReference>
<dbReference type="AlphaFoldDB" id="A0A3D8PH93"/>
<dbReference type="Gene3D" id="3.40.50.2300">
    <property type="match status" value="1"/>
</dbReference>
<sequence length="254" mass="27480">MAMAPDRPLASRWQFRCGAGGGAAGASRPLSGLGAAGHGWRRPRRTLFAVGEMTQVRSNFRGLRACLLLPGDSNREVLERTLTRLGLEVTAMPPAEAGAGATRQGFDVVFVDADQDFERLPQDIPHVALIGIEAPSRLARVIRAHAAAVLPKPVRVAGVFSALFFAVNVHGIRQRDQQQRMALQRRADGRRVLIKAIIALMQSGAMTDDEAYGLLRKEAMRRRIPVETYAAELVAGESQTPPSPDEAGQCRGRG</sequence>
<feature type="region of interest" description="Disordered" evidence="1">
    <location>
        <begin position="234"/>
        <end position="254"/>
    </location>
</feature>
<feature type="domain" description="ANTAR" evidence="2">
    <location>
        <begin position="173"/>
        <end position="234"/>
    </location>
</feature>
<evidence type="ECO:0000313" key="4">
    <source>
        <dbReference type="Proteomes" id="UP000256679"/>
    </source>
</evidence>
<gene>
    <name evidence="3" type="ORF">DIE28_02110</name>
</gene>
<evidence type="ECO:0000256" key="1">
    <source>
        <dbReference type="SAM" id="MobiDB-lite"/>
    </source>
</evidence>
<dbReference type="SMART" id="SM01012">
    <property type="entry name" value="ANTAR"/>
    <property type="match status" value="1"/>
</dbReference>
<dbReference type="InterPro" id="IPR049021">
    <property type="entry name" value="AmiR_N"/>
</dbReference>
<evidence type="ECO:0000259" key="2">
    <source>
        <dbReference type="PROSITE" id="PS50921"/>
    </source>
</evidence>
<dbReference type="Proteomes" id="UP000256679">
    <property type="component" value="Unassembled WGS sequence"/>
</dbReference>
<dbReference type="EMBL" id="QFCQ01000006">
    <property type="protein sequence ID" value="RDW14555.1"/>
    <property type="molecule type" value="Genomic_DNA"/>
</dbReference>
<keyword evidence="4" id="KW-1185">Reference proteome</keyword>
<organism evidence="3 4">
    <name type="scientific">Paracoccus thiocyanatus</name>
    <dbReference type="NCBI Taxonomy" id="34006"/>
    <lineage>
        <taxon>Bacteria</taxon>
        <taxon>Pseudomonadati</taxon>
        <taxon>Pseudomonadota</taxon>
        <taxon>Alphaproteobacteria</taxon>
        <taxon>Rhodobacterales</taxon>
        <taxon>Paracoccaceae</taxon>
        <taxon>Paracoccus</taxon>
    </lineage>
</organism>
<name>A0A3D8PH93_9RHOB</name>
<dbReference type="Pfam" id="PF03861">
    <property type="entry name" value="ANTAR"/>
    <property type="match status" value="1"/>
</dbReference>
<reference evidence="3 4" key="1">
    <citation type="submission" date="2018-05" db="EMBL/GenBank/DDBJ databases">
        <title>Whole genome sequencing of Paracoccus thiocyanatus SST.</title>
        <authorList>
            <person name="Ghosh W."/>
            <person name="Rameez M.J."/>
            <person name="Roy C."/>
        </authorList>
    </citation>
    <scope>NUCLEOTIDE SEQUENCE [LARGE SCALE GENOMIC DNA]</scope>
    <source>
        <strain evidence="3 4">SST</strain>
    </source>
</reference>
<dbReference type="InterPro" id="IPR036388">
    <property type="entry name" value="WH-like_DNA-bd_sf"/>
</dbReference>
<comment type="caution">
    <text evidence="3">The sequence shown here is derived from an EMBL/GenBank/DDBJ whole genome shotgun (WGS) entry which is preliminary data.</text>
</comment>
<dbReference type="PROSITE" id="PS50921">
    <property type="entry name" value="ANTAR"/>
    <property type="match status" value="1"/>
</dbReference>
<dbReference type="InterPro" id="IPR005561">
    <property type="entry name" value="ANTAR"/>
</dbReference>
<dbReference type="GO" id="GO:0003723">
    <property type="term" value="F:RNA binding"/>
    <property type="evidence" value="ECO:0007669"/>
    <property type="project" value="InterPro"/>
</dbReference>
<accession>A0A3D8PH93</accession>
<protein>
    <recommendedName>
        <fullName evidence="2">ANTAR domain-containing protein</fullName>
    </recommendedName>
</protein>
<dbReference type="InterPro" id="IPR011006">
    <property type="entry name" value="CheY-like_superfamily"/>
</dbReference>
<dbReference type="SUPFAM" id="SSF52172">
    <property type="entry name" value="CheY-like"/>
    <property type="match status" value="1"/>
</dbReference>
<proteinExistence type="predicted"/>
<dbReference type="Gene3D" id="1.10.10.10">
    <property type="entry name" value="Winged helix-like DNA-binding domain superfamily/Winged helix DNA-binding domain"/>
    <property type="match status" value="1"/>
</dbReference>
<evidence type="ECO:0000313" key="3">
    <source>
        <dbReference type="EMBL" id="RDW14555.1"/>
    </source>
</evidence>